<dbReference type="InterPro" id="IPR035979">
    <property type="entry name" value="RBD_domain_sf"/>
</dbReference>
<dbReference type="PROSITE" id="PS50102">
    <property type="entry name" value="RRM"/>
    <property type="match status" value="1"/>
</dbReference>
<dbReference type="Gene3D" id="3.30.70.330">
    <property type="match status" value="1"/>
</dbReference>
<keyword evidence="1 2" id="KW-0694">RNA-binding</keyword>
<organism evidence="4 5">
    <name type="scientific">Daphnia magna</name>
    <dbReference type="NCBI Taxonomy" id="35525"/>
    <lineage>
        <taxon>Eukaryota</taxon>
        <taxon>Metazoa</taxon>
        <taxon>Ecdysozoa</taxon>
        <taxon>Arthropoda</taxon>
        <taxon>Crustacea</taxon>
        <taxon>Branchiopoda</taxon>
        <taxon>Diplostraca</taxon>
        <taxon>Cladocera</taxon>
        <taxon>Anomopoda</taxon>
        <taxon>Daphniidae</taxon>
        <taxon>Daphnia</taxon>
    </lineage>
</organism>
<dbReference type="SUPFAM" id="SSF54928">
    <property type="entry name" value="RNA-binding domain, RBD"/>
    <property type="match status" value="1"/>
</dbReference>
<comment type="caution">
    <text evidence="4">The sequence shown here is derived from an EMBL/GenBank/DDBJ whole genome shotgun (WGS) entry which is preliminary data.</text>
</comment>
<name>A0ABQ9ZIW6_9CRUS</name>
<accession>A0ABQ9ZIW6</accession>
<evidence type="ECO:0000256" key="1">
    <source>
        <dbReference type="ARBA" id="ARBA00022884"/>
    </source>
</evidence>
<sequence length="91" mass="10173">MDTMSISMGESEAFPRTLYVGNLDPSVSEELIMVLFGQIGTVKGCKIIHEVKIDFTDSKPALGRKSLGHQLRDYRGCNISSIRKQVMQKCH</sequence>
<keyword evidence="5" id="KW-1185">Reference proteome</keyword>
<evidence type="ECO:0000313" key="5">
    <source>
        <dbReference type="Proteomes" id="UP001234178"/>
    </source>
</evidence>
<gene>
    <name evidence="4" type="ORF">OUZ56_025118</name>
</gene>
<evidence type="ECO:0000313" key="4">
    <source>
        <dbReference type="EMBL" id="KAK4012867.1"/>
    </source>
</evidence>
<proteinExistence type="predicted"/>
<dbReference type="Pfam" id="PF00076">
    <property type="entry name" value="RRM_1"/>
    <property type="match status" value="1"/>
</dbReference>
<reference evidence="4 5" key="1">
    <citation type="journal article" date="2023" name="Nucleic Acids Res.">
        <title>The hologenome of Daphnia magna reveals possible DNA methylation and microbiome-mediated evolution of the host genome.</title>
        <authorList>
            <person name="Chaturvedi A."/>
            <person name="Li X."/>
            <person name="Dhandapani V."/>
            <person name="Marshall H."/>
            <person name="Kissane S."/>
            <person name="Cuenca-Cambronero M."/>
            <person name="Asole G."/>
            <person name="Calvet F."/>
            <person name="Ruiz-Romero M."/>
            <person name="Marangio P."/>
            <person name="Guigo R."/>
            <person name="Rago D."/>
            <person name="Mirbahai L."/>
            <person name="Eastwood N."/>
            <person name="Colbourne J.K."/>
            <person name="Zhou J."/>
            <person name="Mallon E."/>
            <person name="Orsini L."/>
        </authorList>
    </citation>
    <scope>NUCLEOTIDE SEQUENCE [LARGE SCALE GENOMIC DNA]</scope>
    <source>
        <strain evidence="4">LRV0_1</strain>
    </source>
</reference>
<protein>
    <recommendedName>
        <fullName evidence="3">RRM domain-containing protein</fullName>
    </recommendedName>
</protein>
<evidence type="ECO:0000259" key="3">
    <source>
        <dbReference type="PROSITE" id="PS50102"/>
    </source>
</evidence>
<dbReference type="EMBL" id="JAOYFB010000004">
    <property type="protein sequence ID" value="KAK4012867.1"/>
    <property type="molecule type" value="Genomic_DNA"/>
</dbReference>
<dbReference type="InterPro" id="IPR000504">
    <property type="entry name" value="RRM_dom"/>
</dbReference>
<dbReference type="Proteomes" id="UP001234178">
    <property type="component" value="Unassembled WGS sequence"/>
</dbReference>
<evidence type="ECO:0000256" key="2">
    <source>
        <dbReference type="PROSITE-ProRule" id="PRU00176"/>
    </source>
</evidence>
<feature type="domain" description="RRM" evidence="3">
    <location>
        <begin position="16"/>
        <end position="61"/>
    </location>
</feature>
<dbReference type="InterPro" id="IPR012677">
    <property type="entry name" value="Nucleotide-bd_a/b_plait_sf"/>
</dbReference>